<name>A0AAD5BD89_9ASCO</name>
<keyword evidence="2" id="KW-1185">Reference proteome</keyword>
<proteinExistence type="predicted"/>
<sequence>MSFTIWLTWLRELVQVTRFIWKPYNIKEAGEAAVKKFELELNISIFSVLTTTALDYRYELQWDADARKNWWRMERTTKFVLDAHEAATKLDALTYSSRMNISRFEEVVKKTIAVADDTGVEKNETRIISKIIDSITNSRDNQNSIHIKLSKKNDVLQLHSQWG</sequence>
<protein>
    <submittedName>
        <fullName evidence="1">Uncharacterized protein</fullName>
    </submittedName>
</protein>
<dbReference type="GeneID" id="76151919"/>
<evidence type="ECO:0000313" key="1">
    <source>
        <dbReference type="EMBL" id="KAI5954837.1"/>
    </source>
</evidence>
<evidence type="ECO:0000313" key="2">
    <source>
        <dbReference type="Proteomes" id="UP001204833"/>
    </source>
</evidence>
<reference evidence="1 2" key="1">
    <citation type="journal article" date="2022" name="DNA Res.">
        <title>Genome analysis of five recently described species of the CUG-Ser clade uncovers Candida theae as a new hybrid lineage with pathogenic potential in the Candida parapsilosis species complex.</title>
        <authorList>
            <person name="Mixao V."/>
            <person name="Del Olmo V."/>
            <person name="Hegedusova E."/>
            <person name="Saus E."/>
            <person name="Pryszcz L."/>
            <person name="Cillingova A."/>
            <person name="Nosek J."/>
            <person name="Gabaldon T."/>
        </authorList>
    </citation>
    <scope>NUCLEOTIDE SEQUENCE [LARGE SCALE GENOMIC DNA]</scope>
    <source>
        <strain evidence="1 2">CBS 12239</strain>
    </source>
</reference>
<comment type="caution">
    <text evidence="1">The sequence shown here is derived from an EMBL/GenBank/DDBJ whole genome shotgun (WGS) entry which is preliminary data.</text>
</comment>
<organism evidence="1 2">
    <name type="scientific">Candida theae</name>
    <dbReference type="NCBI Taxonomy" id="1198502"/>
    <lineage>
        <taxon>Eukaryota</taxon>
        <taxon>Fungi</taxon>
        <taxon>Dikarya</taxon>
        <taxon>Ascomycota</taxon>
        <taxon>Saccharomycotina</taxon>
        <taxon>Pichiomycetes</taxon>
        <taxon>Debaryomycetaceae</taxon>
        <taxon>Candida/Lodderomyces clade</taxon>
        <taxon>Candida</taxon>
    </lineage>
</organism>
<dbReference type="RefSeq" id="XP_051607724.1">
    <property type="nucleotide sequence ID" value="XM_051753324.1"/>
</dbReference>
<accession>A0AAD5BD89</accession>
<dbReference type="EMBL" id="JAIHNG010000133">
    <property type="protein sequence ID" value="KAI5954837.1"/>
    <property type="molecule type" value="Genomic_DNA"/>
</dbReference>
<gene>
    <name evidence="1" type="ORF">KGF57_003861</name>
</gene>
<dbReference type="Proteomes" id="UP001204833">
    <property type="component" value="Unassembled WGS sequence"/>
</dbReference>
<dbReference type="AlphaFoldDB" id="A0AAD5BD89"/>